<accession>A0A2D0ND74</accession>
<keyword evidence="2" id="KW-1185">Reference proteome</keyword>
<evidence type="ECO:0008006" key="3">
    <source>
        <dbReference type="Google" id="ProtNLM"/>
    </source>
</evidence>
<evidence type="ECO:0000313" key="1">
    <source>
        <dbReference type="EMBL" id="PHN06435.1"/>
    </source>
</evidence>
<dbReference type="InterPro" id="IPR029058">
    <property type="entry name" value="AB_hydrolase_fold"/>
</dbReference>
<evidence type="ECO:0000313" key="2">
    <source>
        <dbReference type="Proteomes" id="UP000223913"/>
    </source>
</evidence>
<proteinExistence type="predicted"/>
<organism evidence="1 2">
    <name type="scientific">Flavilitoribacter nigricans (strain ATCC 23147 / DSM 23189 / NBRC 102662 / NCIMB 1420 / SS-2)</name>
    <name type="common">Lewinella nigricans</name>
    <dbReference type="NCBI Taxonomy" id="1122177"/>
    <lineage>
        <taxon>Bacteria</taxon>
        <taxon>Pseudomonadati</taxon>
        <taxon>Bacteroidota</taxon>
        <taxon>Saprospiria</taxon>
        <taxon>Saprospirales</taxon>
        <taxon>Lewinellaceae</taxon>
        <taxon>Flavilitoribacter</taxon>
    </lineage>
</organism>
<dbReference type="Proteomes" id="UP000223913">
    <property type="component" value="Unassembled WGS sequence"/>
</dbReference>
<dbReference type="EMBL" id="PDUD01000018">
    <property type="protein sequence ID" value="PHN06435.1"/>
    <property type="molecule type" value="Genomic_DNA"/>
</dbReference>
<comment type="caution">
    <text evidence="1">The sequence shown here is derived from an EMBL/GenBank/DDBJ whole genome shotgun (WGS) entry which is preliminary data.</text>
</comment>
<dbReference type="SUPFAM" id="SSF53474">
    <property type="entry name" value="alpha/beta-Hydrolases"/>
    <property type="match status" value="1"/>
</dbReference>
<sequence length="456" mass="50263">MTVWTFFTLVTSATAGAKNGTWPSQAIGRPLEFIVTESPEPLRDVAGKYLTVVYLKHLGFKKIGGNSNATDVAWLIAQGYRVIELDYAHHPAAITPNINRDIIAINDAVAAGDFCGLQNSSHYQTYVLFEGYRIARNVPYFQDDPTVYNTPAEYLIGDSLRMDIIYPANPVQPVPTILSFSYSNSYATYDAASKQFTDANRNQRLNLGYTLAGFNDSFLEGAPAAGMAWAIADHPKYCPWGKGKPIDGPNDAYKSYQTNPDAAQKVKSAVRTLRSLGTSLGLSGKIGIYGFSRGSDAGSMAIGDREVPEFENAGFYQKVSDEVQAAALGPGVFDFTRIYAVTGDGDSNLETRCPWVWGSLEEHPEIWERMGAAYLVESAATAPVLFFYNTDDQPYYRDQVLHFQAQLESLGVPVSTMVDYGTGHSLPQTGPELIRMYTFFQRYLDPPIINKDGVKR</sequence>
<dbReference type="AlphaFoldDB" id="A0A2D0ND74"/>
<reference evidence="1 2" key="1">
    <citation type="submission" date="2017-10" db="EMBL/GenBank/DDBJ databases">
        <title>The draft genome sequence of Lewinella nigricans NBRC 102662.</title>
        <authorList>
            <person name="Wang K."/>
        </authorList>
    </citation>
    <scope>NUCLEOTIDE SEQUENCE [LARGE SCALE GENOMIC DNA]</scope>
    <source>
        <strain evidence="1 2">NBRC 102662</strain>
    </source>
</reference>
<protein>
    <recommendedName>
        <fullName evidence="3">Alpha/beta hydrolase</fullName>
    </recommendedName>
</protein>
<name>A0A2D0ND74_FLAN2</name>
<dbReference type="Gene3D" id="3.40.50.1820">
    <property type="entry name" value="alpha/beta hydrolase"/>
    <property type="match status" value="1"/>
</dbReference>
<gene>
    <name evidence="1" type="ORF">CRP01_12770</name>
</gene>